<proteinExistence type="predicted"/>
<gene>
    <name evidence="1" type="ORF">LTS18_015101</name>
</gene>
<protein>
    <submittedName>
        <fullName evidence="1">Uncharacterized protein</fullName>
    </submittedName>
</protein>
<evidence type="ECO:0000313" key="1">
    <source>
        <dbReference type="EMBL" id="KAK3044901.1"/>
    </source>
</evidence>
<organism evidence="1 2">
    <name type="scientific">Coniosporium uncinatum</name>
    <dbReference type="NCBI Taxonomy" id="93489"/>
    <lineage>
        <taxon>Eukaryota</taxon>
        <taxon>Fungi</taxon>
        <taxon>Dikarya</taxon>
        <taxon>Ascomycota</taxon>
        <taxon>Pezizomycotina</taxon>
        <taxon>Dothideomycetes</taxon>
        <taxon>Dothideomycetes incertae sedis</taxon>
        <taxon>Coniosporium</taxon>
    </lineage>
</organism>
<dbReference type="Proteomes" id="UP001186974">
    <property type="component" value="Unassembled WGS sequence"/>
</dbReference>
<comment type="caution">
    <text evidence="1">The sequence shown here is derived from an EMBL/GenBank/DDBJ whole genome shotgun (WGS) entry which is preliminary data.</text>
</comment>
<evidence type="ECO:0000313" key="2">
    <source>
        <dbReference type="Proteomes" id="UP001186974"/>
    </source>
</evidence>
<dbReference type="EMBL" id="JAWDJW010011298">
    <property type="protein sequence ID" value="KAK3044901.1"/>
    <property type="molecule type" value="Genomic_DNA"/>
</dbReference>
<feature type="non-terminal residue" evidence="1">
    <location>
        <position position="368"/>
    </location>
</feature>
<keyword evidence="2" id="KW-1185">Reference proteome</keyword>
<reference evidence="1" key="1">
    <citation type="submission" date="2024-09" db="EMBL/GenBank/DDBJ databases">
        <title>Black Yeasts Isolated from many extreme environments.</title>
        <authorList>
            <person name="Coleine C."/>
            <person name="Stajich J.E."/>
            <person name="Selbmann L."/>
        </authorList>
    </citation>
    <scope>NUCLEOTIDE SEQUENCE</scope>
    <source>
        <strain evidence="1">CCFEE 5737</strain>
    </source>
</reference>
<feature type="non-terminal residue" evidence="1">
    <location>
        <position position="1"/>
    </location>
</feature>
<sequence>RQEVCDLAQSPQQQLQLPSPSPTGIEGSKTSPSSHSPRLEEQSLPALNVLDLELFYHYTHDTNLTVFSNAALYKIWTTDVVVDSFQHPFLLHMILAVSALHLAHTGSPERRELYRVAAAQHQQQGLRQFTPMINHITTRNCDALFACATFIVMFAAAMPQSPGMDIQAETFEKLFCLAQLTKGVFSIIEGAGEWIRSGKLCQIFDGDRWDETQVTPLSNDTVTAFESIDQLINAEGNDHNRAVHAEAMMWLRKTLNAVHKNIDHPSIGFMFLIFTPPSFMELLRQKDQLALVILAHWAIILHGSRHLWYIKNWGLHLLEASYQELQPEWRKCITWPMQQLRKTQTADRESNADPEFAKGNHERPAQNI</sequence>
<name>A0ACC3CV08_9PEZI</name>
<accession>A0ACC3CV08</accession>